<comment type="caution">
    <text evidence="2">The sequence shown here is derived from an EMBL/GenBank/DDBJ whole genome shotgun (WGS) entry which is preliminary data.</text>
</comment>
<feature type="chain" id="PRO_5047133992" evidence="1">
    <location>
        <begin position="22"/>
        <end position="95"/>
    </location>
</feature>
<dbReference type="EMBL" id="JAHXZN010000010">
    <property type="protein sequence ID" value="MBW6532796.1"/>
    <property type="molecule type" value="Genomic_DNA"/>
</dbReference>
<evidence type="ECO:0000313" key="3">
    <source>
        <dbReference type="Proteomes" id="UP000759103"/>
    </source>
</evidence>
<feature type="signal peptide" evidence="1">
    <location>
        <begin position="1"/>
        <end position="21"/>
    </location>
</feature>
<sequence length="95" mass="9743">MRTATILAAAAAALTATAATAAPVERSFTRDGHTYVYTASALDSQRTVIEGREVGRGGRFRLVVNGDRVSGQANGVPVSFRAAQPLPTNVAGAAN</sequence>
<proteinExistence type="predicted"/>
<gene>
    <name evidence="2" type="ORF">KZ820_18790</name>
</gene>
<dbReference type="Proteomes" id="UP000759103">
    <property type="component" value="Unassembled WGS sequence"/>
</dbReference>
<organism evidence="2 3">
    <name type="scientific">Sphingomonas citri</name>
    <dbReference type="NCBI Taxonomy" id="2862499"/>
    <lineage>
        <taxon>Bacteria</taxon>
        <taxon>Pseudomonadati</taxon>
        <taxon>Pseudomonadota</taxon>
        <taxon>Alphaproteobacteria</taxon>
        <taxon>Sphingomonadales</taxon>
        <taxon>Sphingomonadaceae</taxon>
        <taxon>Sphingomonas</taxon>
    </lineage>
</organism>
<accession>A0ABS7BT70</accession>
<evidence type="ECO:0000256" key="1">
    <source>
        <dbReference type="SAM" id="SignalP"/>
    </source>
</evidence>
<evidence type="ECO:0000313" key="2">
    <source>
        <dbReference type="EMBL" id="MBW6532796.1"/>
    </source>
</evidence>
<protein>
    <submittedName>
        <fullName evidence="2">Uncharacterized protein</fullName>
    </submittedName>
</protein>
<keyword evidence="3" id="KW-1185">Reference proteome</keyword>
<reference evidence="2 3" key="1">
    <citation type="submission" date="2021-07" db="EMBL/GenBank/DDBJ databases">
        <title>Sphingomonas sp.</title>
        <authorList>
            <person name="Feng G."/>
            <person name="Li J."/>
            <person name="Pan M."/>
        </authorList>
    </citation>
    <scope>NUCLEOTIDE SEQUENCE [LARGE SCALE GENOMIC DNA]</scope>
    <source>
        <strain evidence="2 3">RRHST34</strain>
    </source>
</reference>
<dbReference type="RefSeq" id="WP_219750389.1">
    <property type="nucleotide sequence ID" value="NZ_JAHXZN010000010.1"/>
</dbReference>
<name>A0ABS7BT70_9SPHN</name>
<keyword evidence="1" id="KW-0732">Signal</keyword>